<dbReference type="SMART" id="SM00220">
    <property type="entry name" value="S_TKc"/>
    <property type="match status" value="1"/>
</dbReference>
<dbReference type="AlphaFoldDB" id="A0A4P6XLD1"/>
<dbReference type="GO" id="GO:0000226">
    <property type="term" value="P:microtubule cytoskeleton organization"/>
    <property type="evidence" value="ECO:0007669"/>
    <property type="project" value="TreeGrafter"/>
</dbReference>
<dbReference type="EMBL" id="CP034458">
    <property type="protein sequence ID" value="QBM88192.1"/>
    <property type="molecule type" value="Genomic_DNA"/>
</dbReference>
<dbReference type="Pfam" id="PF00069">
    <property type="entry name" value="Pkinase"/>
    <property type="match status" value="1"/>
</dbReference>
<dbReference type="InterPro" id="IPR011009">
    <property type="entry name" value="Kinase-like_dom_sf"/>
</dbReference>
<dbReference type="PROSITE" id="PS00107">
    <property type="entry name" value="PROTEIN_KINASE_ATP"/>
    <property type="match status" value="1"/>
</dbReference>
<evidence type="ECO:0000259" key="5">
    <source>
        <dbReference type="PROSITE" id="PS50011"/>
    </source>
</evidence>
<keyword evidence="7" id="KW-1185">Reference proteome</keyword>
<evidence type="ECO:0000256" key="2">
    <source>
        <dbReference type="ARBA" id="ARBA00022840"/>
    </source>
</evidence>
<reference evidence="7" key="1">
    <citation type="submission" date="2019-03" db="EMBL/GenBank/DDBJ databases">
        <title>Snf2 controls pulcherriminic acid biosynthesis and connects pigmentation and antifungal activity of the yeast Metschnikowia pulcherrima.</title>
        <authorList>
            <person name="Gore-Lloyd D."/>
            <person name="Sumann I."/>
            <person name="Brachmann A.O."/>
            <person name="Schneeberger K."/>
            <person name="Ortiz-Merino R.A."/>
            <person name="Moreno-Beltran M."/>
            <person name="Schlaefli M."/>
            <person name="Kirner P."/>
            <person name="Santos Kron A."/>
            <person name="Wolfe K.H."/>
            <person name="Piel J."/>
            <person name="Ahrens C.H."/>
            <person name="Henk D."/>
            <person name="Freimoser F.M."/>
        </authorList>
    </citation>
    <scope>NUCLEOTIDE SEQUENCE [LARGE SCALE GENOMIC DNA]</scope>
    <source>
        <strain evidence="7">APC 1.2</strain>
    </source>
</reference>
<name>A0A4P6XLD1_9ASCO</name>
<dbReference type="PANTHER" id="PTHR24346">
    <property type="entry name" value="MAP/MICROTUBULE AFFINITY-REGULATING KINASE"/>
    <property type="match status" value="1"/>
</dbReference>
<dbReference type="PROSITE" id="PS50011">
    <property type="entry name" value="PROTEIN_KINASE_DOM"/>
    <property type="match status" value="1"/>
</dbReference>
<dbReference type="PROSITE" id="PS00108">
    <property type="entry name" value="PROTEIN_KINASE_ST"/>
    <property type="match status" value="1"/>
</dbReference>
<dbReference type="GO" id="GO:0004674">
    <property type="term" value="F:protein serine/threonine kinase activity"/>
    <property type="evidence" value="ECO:0007669"/>
    <property type="project" value="TreeGrafter"/>
</dbReference>
<dbReference type="InterPro" id="IPR008271">
    <property type="entry name" value="Ser/Thr_kinase_AS"/>
</dbReference>
<dbReference type="InterPro" id="IPR017441">
    <property type="entry name" value="Protein_kinase_ATP_BS"/>
</dbReference>
<dbReference type="Gene3D" id="1.10.510.10">
    <property type="entry name" value="Transferase(Phosphotransferase) domain 1"/>
    <property type="match status" value="1"/>
</dbReference>
<protein>
    <submittedName>
        <fullName evidence="6">Protein-serine/threonine kinase</fullName>
    </submittedName>
</protein>
<organism evidence="6 7">
    <name type="scientific">Metschnikowia aff. pulcherrima</name>
    <dbReference type="NCBI Taxonomy" id="2163413"/>
    <lineage>
        <taxon>Eukaryota</taxon>
        <taxon>Fungi</taxon>
        <taxon>Dikarya</taxon>
        <taxon>Ascomycota</taxon>
        <taxon>Saccharomycotina</taxon>
        <taxon>Pichiomycetes</taxon>
        <taxon>Metschnikowiaceae</taxon>
        <taxon>Metschnikowia</taxon>
    </lineage>
</organism>
<dbReference type="GO" id="GO:0005737">
    <property type="term" value="C:cytoplasm"/>
    <property type="evidence" value="ECO:0007669"/>
    <property type="project" value="TreeGrafter"/>
</dbReference>
<evidence type="ECO:0000256" key="1">
    <source>
        <dbReference type="ARBA" id="ARBA00022741"/>
    </source>
</evidence>
<dbReference type="InterPro" id="IPR000719">
    <property type="entry name" value="Prot_kinase_dom"/>
</dbReference>
<feature type="binding site" evidence="3">
    <location>
        <position position="224"/>
    </location>
    <ligand>
        <name>ATP</name>
        <dbReference type="ChEBI" id="CHEBI:30616"/>
    </ligand>
</feature>
<gene>
    <name evidence="6" type="primary">MPUL0C01570</name>
    <name evidence="6" type="ORF">METSCH_C01570</name>
</gene>
<dbReference type="GO" id="GO:0035556">
    <property type="term" value="P:intracellular signal transduction"/>
    <property type="evidence" value="ECO:0007669"/>
    <property type="project" value="TreeGrafter"/>
</dbReference>
<dbReference type="SUPFAM" id="SSF56112">
    <property type="entry name" value="Protein kinase-like (PK-like)"/>
    <property type="match status" value="1"/>
</dbReference>
<dbReference type="GO" id="GO:0030447">
    <property type="term" value="P:filamentous growth"/>
    <property type="evidence" value="ECO:0007669"/>
    <property type="project" value="UniProtKB-ARBA"/>
</dbReference>
<feature type="region of interest" description="Disordered" evidence="4">
    <location>
        <begin position="1"/>
        <end position="46"/>
    </location>
</feature>
<evidence type="ECO:0000256" key="3">
    <source>
        <dbReference type="PROSITE-ProRule" id="PRU10141"/>
    </source>
</evidence>
<dbReference type="STRING" id="2163413.A0A4P6XLD1"/>
<evidence type="ECO:0000256" key="4">
    <source>
        <dbReference type="SAM" id="MobiDB-lite"/>
    </source>
</evidence>
<keyword evidence="1 3" id="KW-0547">Nucleotide-binding</keyword>
<sequence>MSRVGCASKSASPAEDFPLFIMDSTGGSQRLDDRHKSPQKPGLQNRELRIEVPRGQDASGLGEAFHFRELEPSVLPEFGRITQLPTPVLPSSGFHSKSPEKAGLGQLDVRKRNNLPPVASRSRIVSAFAPEPHLKMHPEVSPVLSKNLLQTRTISNPDALIAPEQDAQVPLPPLELDSQLKGRVLIAPTLGKSYVCEAIVGTGAFSTVVAARDTTDSLSVVAVKIISFPKNEQPSALSFRLFIVRELGILAHLSHPCIVTLLDYKVSPSISRTEINSYYEGQKTDVGEDLTGFADAQQYFFLEFCPGGNLFNWVLENYKNHSSTTAFWRLASRIVAEIVVAVAHMHKRRIIHRDIKLENILLNESYDCADMREDPRLAVRPISTITDFGLSKRLALDDQLLTTKCGSQDYVSPELLMGLQYNGKLLDAWAIGVLVYCILENRLPFDLPPPELIQLSGISPSVLRRRRSKHSPAHRIAMIDWDWFRSAGMLQDPDMDAELKTIVLNLQLLVEVLLVRKEKRMSIEAVLELDDFDWIKACVPSQFLS</sequence>
<proteinExistence type="predicted"/>
<dbReference type="PANTHER" id="PTHR24346:SF84">
    <property type="entry name" value="TESTIS SPECIFIC SERINE KINASE 5"/>
    <property type="match status" value="1"/>
</dbReference>
<evidence type="ECO:0000313" key="7">
    <source>
        <dbReference type="Proteomes" id="UP000292447"/>
    </source>
</evidence>
<dbReference type="Proteomes" id="UP000292447">
    <property type="component" value="Chromosome III"/>
</dbReference>
<feature type="domain" description="Protein kinase" evidence="5">
    <location>
        <begin position="194"/>
        <end position="535"/>
    </location>
</feature>
<dbReference type="GO" id="GO:0005524">
    <property type="term" value="F:ATP binding"/>
    <property type="evidence" value="ECO:0007669"/>
    <property type="project" value="UniProtKB-UniRule"/>
</dbReference>
<evidence type="ECO:0000313" key="6">
    <source>
        <dbReference type="EMBL" id="QBM88192.1"/>
    </source>
</evidence>
<keyword evidence="2 3" id="KW-0067">ATP-binding</keyword>
<keyword evidence="6" id="KW-0808">Transferase</keyword>
<accession>A0A4P6XLD1</accession>
<keyword evidence="6" id="KW-0418">Kinase</keyword>